<evidence type="ECO:0000313" key="3">
    <source>
        <dbReference type="EMBL" id="SEA42863.1"/>
    </source>
</evidence>
<dbReference type="Proteomes" id="UP000187280">
    <property type="component" value="Unassembled WGS sequence"/>
</dbReference>
<dbReference type="Gene3D" id="3.30.70.1300">
    <property type="entry name" value="VC0467-like domains"/>
    <property type="match status" value="1"/>
</dbReference>
<gene>
    <name evidence="3" type="ORF">SAMN02982996_01643</name>
</gene>
<dbReference type="PANTHER" id="PTHR30327:SF1">
    <property type="entry name" value="UPF0301 PROTEIN YQGE"/>
    <property type="match status" value="1"/>
</dbReference>
<sequence length="187" mass="20481">MNLQHHFLIAMPAMQDPVFKRSVVYVCEHGEDGAMGLIINKPMEQFTVDDILKKLKITPPESKSDIRLDKPVFSGGPLADDRGFILHTPQAGFASSISVSPDTMITTSKDVLETMGTVDQPNNTLVALGYTAWEGGQLESELLDNAWLTVNADQDILFHTPIADRWRVAAKKLGVDIHMIASDAGHA</sequence>
<dbReference type="eggNOG" id="COG1678">
    <property type="taxonomic scope" value="Bacteria"/>
</dbReference>
<reference evidence="3 4" key="1">
    <citation type="submission" date="2016-10" db="EMBL/GenBank/DDBJ databases">
        <authorList>
            <person name="de Groot N.N."/>
        </authorList>
    </citation>
    <scope>NUCLEOTIDE SEQUENCE [LARGE SCALE GENOMIC DNA]</scope>
    <source>
        <strain evidence="3 4">ATCC 29281</strain>
    </source>
</reference>
<dbReference type="SUPFAM" id="SSF143456">
    <property type="entry name" value="VC0467-like"/>
    <property type="match status" value="1"/>
</dbReference>
<dbReference type="STRING" id="71657.SAMN02982996_01643"/>
<protein>
    <recommendedName>
        <fullName evidence="2">UPF0301 protein SAMN02982996_01643</fullName>
    </recommendedName>
</protein>
<dbReference type="Gene3D" id="3.40.1740.10">
    <property type="entry name" value="VC0467-like"/>
    <property type="match status" value="1"/>
</dbReference>
<keyword evidence="4" id="KW-1185">Reference proteome</keyword>
<dbReference type="EMBL" id="FNQS01000004">
    <property type="protein sequence ID" value="SEA42863.1"/>
    <property type="molecule type" value="Genomic_DNA"/>
</dbReference>
<dbReference type="RefSeq" id="WP_026741612.1">
    <property type="nucleotide sequence ID" value="NZ_FNQS01000004.1"/>
</dbReference>
<accession>A0A1H4B3V2</accession>
<dbReference type="HAMAP" id="MF_00758">
    <property type="entry name" value="UPF0301"/>
    <property type="match status" value="1"/>
</dbReference>
<evidence type="ECO:0000256" key="1">
    <source>
        <dbReference type="ARBA" id="ARBA00009600"/>
    </source>
</evidence>
<dbReference type="GO" id="GO:0005829">
    <property type="term" value="C:cytosol"/>
    <property type="evidence" value="ECO:0007669"/>
    <property type="project" value="TreeGrafter"/>
</dbReference>
<organism evidence="3 4">
    <name type="scientific">Lonsdalea quercina</name>
    <dbReference type="NCBI Taxonomy" id="71657"/>
    <lineage>
        <taxon>Bacteria</taxon>
        <taxon>Pseudomonadati</taxon>
        <taxon>Pseudomonadota</taxon>
        <taxon>Gammaproteobacteria</taxon>
        <taxon>Enterobacterales</taxon>
        <taxon>Pectobacteriaceae</taxon>
        <taxon>Lonsdalea</taxon>
    </lineage>
</organism>
<evidence type="ECO:0000313" key="4">
    <source>
        <dbReference type="Proteomes" id="UP000187280"/>
    </source>
</evidence>
<dbReference type="GeneID" id="97764527"/>
<dbReference type="InterPro" id="IPR003774">
    <property type="entry name" value="AlgH-like"/>
</dbReference>
<proteinExistence type="inferred from homology"/>
<evidence type="ECO:0000256" key="2">
    <source>
        <dbReference type="HAMAP-Rule" id="MF_00758"/>
    </source>
</evidence>
<comment type="similarity">
    <text evidence="1 2">Belongs to the UPF0301 (AlgH) family.</text>
</comment>
<dbReference type="PANTHER" id="PTHR30327">
    <property type="entry name" value="UNCHARACTERIZED PROTEIN YQGE"/>
    <property type="match status" value="1"/>
</dbReference>
<name>A0A1H4B3V2_9GAMM</name>
<dbReference type="Pfam" id="PF02622">
    <property type="entry name" value="DUF179"/>
    <property type="match status" value="1"/>
</dbReference>
<dbReference type="NCBIfam" id="NF001266">
    <property type="entry name" value="PRK00228.1-1"/>
    <property type="match status" value="1"/>
</dbReference>
<dbReference type="AlphaFoldDB" id="A0A1H4B3V2"/>